<dbReference type="AlphaFoldDB" id="F2NLB8"/>
<evidence type="ECO:0008006" key="3">
    <source>
        <dbReference type="Google" id="ProtNLM"/>
    </source>
</evidence>
<evidence type="ECO:0000313" key="1">
    <source>
        <dbReference type="EMBL" id="AEB11737.1"/>
    </source>
</evidence>
<dbReference type="InterPro" id="IPR021516">
    <property type="entry name" value="DUF3179"/>
</dbReference>
<organism evidence="1 2">
    <name type="scientific">Marinithermus hydrothermalis (strain DSM 14884 / JCM 11576 / T1)</name>
    <dbReference type="NCBI Taxonomy" id="869210"/>
    <lineage>
        <taxon>Bacteria</taxon>
        <taxon>Thermotogati</taxon>
        <taxon>Deinococcota</taxon>
        <taxon>Deinococci</taxon>
        <taxon>Thermales</taxon>
        <taxon>Thermaceae</taxon>
        <taxon>Marinithermus</taxon>
    </lineage>
</organism>
<name>F2NLB8_MARHT</name>
<reference evidence="1 2" key="1">
    <citation type="journal article" date="2012" name="Stand. Genomic Sci.">
        <title>Complete genome sequence of the aerobic, heterotroph Marinithermus hydrothermalis type strain (T1(T)) from a deep-sea hydrothermal vent chimney.</title>
        <authorList>
            <person name="Copeland A."/>
            <person name="Gu W."/>
            <person name="Yasawong M."/>
            <person name="Lapidus A."/>
            <person name="Lucas S."/>
            <person name="Deshpande S."/>
            <person name="Pagani I."/>
            <person name="Tapia R."/>
            <person name="Cheng J.F."/>
            <person name="Goodwin L.A."/>
            <person name="Pitluck S."/>
            <person name="Liolios K."/>
            <person name="Ivanova N."/>
            <person name="Mavromatis K."/>
            <person name="Mikhailova N."/>
            <person name="Pati A."/>
            <person name="Chen A."/>
            <person name="Palaniappan K."/>
            <person name="Land M."/>
            <person name="Pan C."/>
            <person name="Brambilla E.M."/>
            <person name="Rohde M."/>
            <person name="Tindall B.J."/>
            <person name="Sikorski J."/>
            <person name="Goker M."/>
            <person name="Detter J.C."/>
            <person name="Bristow J."/>
            <person name="Eisen J.A."/>
            <person name="Markowitz V."/>
            <person name="Hugenholtz P."/>
            <person name="Kyrpides N.C."/>
            <person name="Klenk H.P."/>
            <person name="Woyke T."/>
        </authorList>
    </citation>
    <scope>NUCLEOTIDE SEQUENCE [LARGE SCALE GENOMIC DNA]</scope>
    <source>
        <strain evidence="2">DSM 14884 / JCM 11576 / T1</strain>
    </source>
</reference>
<gene>
    <name evidence="1" type="ordered locus">Marky_0994</name>
</gene>
<keyword evidence="2" id="KW-1185">Reference proteome</keyword>
<accession>F2NLB8</accession>
<dbReference type="eggNOG" id="COG2128">
    <property type="taxonomic scope" value="Bacteria"/>
</dbReference>
<dbReference type="KEGG" id="mhd:Marky_0994"/>
<proteinExistence type="predicted"/>
<dbReference type="HOGENOM" id="CLU_037493_1_0_0"/>
<dbReference type="RefSeq" id="WP_013703785.1">
    <property type="nucleotide sequence ID" value="NC_015387.1"/>
</dbReference>
<dbReference type="Proteomes" id="UP000007030">
    <property type="component" value="Chromosome"/>
</dbReference>
<sequence length="425" mass="45685">MRNLYVTVFLGLLFGGAAVGQSFNFVVLEVDADTANIPVNEVISGGPPPQGIPALGFTGSFNGRVPPTPAPKFIAAEAASAWLEPQEPVLAFGMNGEAKAYPLQILMWHEIANDVVGGVPVAVTFCPLCNSAFAYDRRVPLTQAQLEAVRAKNPNAPLVEPDAAYLEAYADEVGEEAAAQVVAALEVTFGTSGMLFNSNLVMFDSATSTLWAQLAAEGNVGTLTGVKLLRYPVQIVSFAEFREAFPEGVVLSRETGFSRRYGQNPYVGYDRVDQPPFLFSGPTDGRLPPKLRVVSLELGGEPVAYPFSVLEEVRVVNDAVGGVPIVVMWREGTTSALDRSSISGSKDVGAVAVFRRELDGRVLTFEWNGEAFVDQQTGSTWNLFGAATSGPLEGQRLEPVIHDNTLWFAWAAFKPETRVYGISTE</sequence>
<dbReference type="STRING" id="869210.Marky_0994"/>
<evidence type="ECO:0000313" key="2">
    <source>
        <dbReference type="Proteomes" id="UP000007030"/>
    </source>
</evidence>
<dbReference type="Pfam" id="PF11376">
    <property type="entry name" value="DUF3179"/>
    <property type="match status" value="1"/>
</dbReference>
<protein>
    <recommendedName>
        <fullName evidence="3">DUF3179 domain-containing protein</fullName>
    </recommendedName>
</protein>
<dbReference type="EMBL" id="CP002630">
    <property type="protein sequence ID" value="AEB11737.1"/>
    <property type="molecule type" value="Genomic_DNA"/>
</dbReference>